<dbReference type="SMART" id="SM00230">
    <property type="entry name" value="CysPc"/>
    <property type="match status" value="1"/>
</dbReference>
<dbReference type="PROSITE" id="PS50199">
    <property type="entry name" value="ZF_RANBP2_2"/>
    <property type="match status" value="5"/>
</dbReference>
<feature type="compositionally biased region" description="Basic and acidic residues" evidence="10">
    <location>
        <begin position="48"/>
        <end position="61"/>
    </location>
</feature>
<evidence type="ECO:0000256" key="9">
    <source>
        <dbReference type="PROSITE-ProRule" id="PRU00322"/>
    </source>
</evidence>
<evidence type="ECO:0000256" key="10">
    <source>
        <dbReference type="SAM" id="MobiDB-lite"/>
    </source>
</evidence>
<protein>
    <submittedName>
        <fullName evidence="14">Calpain-15-like</fullName>
    </submittedName>
</protein>
<dbReference type="InterPro" id="IPR001300">
    <property type="entry name" value="Peptidase_C2_calpain_cat"/>
</dbReference>
<dbReference type="Gene3D" id="4.10.1060.10">
    <property type="entry name" value="Zinc finger, RanBP2-type"/>
    <property type="match status" value="1"/>
</dbReference>
<evidence type="ECO:0000256" key="7">
    <source>
        <dbReference type="ARBA" id="ARBA00022833"/>
    </source>
</evidence>
<feature type="domain" description="RanBP2-type" evidence="11">
    <location>
        <begin position="763"/>
        <end position="795"/>
    </location>
</feature>
<feature type="region of interest" description="Disordered" evidence="10">
    <location>
        <begin position="623"/>
        <end position="654"/>
    </location>
</feature>
<dbReference type="InterPro" id="IPR001876">
    <property type="entry name" value="Znf_RanBP2"/>
</dbReference>
<evidence type="ECO:0000256" key="8">
    <source>
        <dbReference type="PROSITE-ProRule" id="PRU00239"/>
    </source>
</evidence>
<feature type="region of interest" description="Disordered" evidence="10">
    <location>
        <begin position="42"/>
        <end position="87"/>
    </location>
</feature>
<dbReference type="Pfam" id="PF00641">
    <property type="entry name" value="Zn_ribbon_RanBP"/>
    <property type="match status" value="4"/>
</dbReference>
<accession>A0ABM1BYQ8</accession>
<keyword evidence="3" id="KW-0479">Metal-binding</keyword>
<dbReference type="PROSITE" id="PS00139">
    <property type="entry name" value="THIOL_PROTEASE_CYS"/>
    <property type="match status" value="1"/>
</dbReference>
<gene>
    <name evidence="14" type="primary">LOC106475058</name>
</gene>
<feature type="domain" description="RanBP2-type" evidence="11">
    <location>
        <begin position="672"/>
        <end position="701"/>
    </location>
</feature>
<dbReference type="GeneID" id="106475058"/>
<feature type="domain" description="RanBP2-type" evidence="11">
    <location>
        <begin position="712"/>
        <end position="742"/>
    </location>
</feature>
<dbReference type="SUPFAM" id="SSF54001">
    <property type="entry name" value="Cysteine proteinases"/>
    <property type="match status" value="1"/>
</dbReference>
<sequence length="972" mass="108550">MGSNASVLQWYCKNCTSINPTERSSCLFCGAKRQPAASLDLQRNVGLSEEKRQTSPKRKEPGLFPTHIVSVNSSPPVDGRSPTNSRIHDFEYQSSSHSHSECFPASGFLSSVEAKRQKNNKAQNSLLLESTSDTSEYSLKAEKFPASRCIVPSRNVHVIHEKRPVAFPKPLSVTYDKETINGNDSLPELGNKDQVPPIISPASDTSLNLSDKHFQNVEDTLSNRDRDRSSFLDKSFIKCIRKKTPKWRCSKCQSLNWETCSVCMVCASHQNESLGERSGSVEDSCVDDKAFSDRPGSVEDSFEDDKAQKEQTSVTTFIEASVSCSQTSFRGLEVDQNVNRSTAPIPLESNDSHQIIESVQNCGPVNHQIIESVQNCGPGNRDFEFHSLTSDTASPKHLPKIESKWKCDICHFLNIPSTNHCIVCQNSRTFQSEEVNREEVSSAPGLRNELKVSSPKRQRSFSDRIKAKLFRQSSEGSTEVNSNTKRTLVANSHSAEDVMTVNSDQQLSWVCKSCTYENNSVAECCEICDATRVVNIPTSIKLRNSFSLGFLTDLRPRTTTNSTQQPPATRKSNNCLKSKSLSEVCTTECFTNSPVLKHRPNGTLEASNTDKHLIVDLTEELPHEGEMSTSLTSDSSWPQSSHSSITGGNQRTFSNSNQEMNVRLSQVLGVAIIDRWTCIRCTLINPSTDNICSACGGSKVNSTTDRQFRTLKPKESWACLRCTLRNPKSAPECAACSYQRETLDNSHQPNTATLRYGSVRSVREGCSDGWDCSACTYRNSGGHVVCEICHSSRSLLSLRPDTAHTRAIPQQGESELMEELRRIEEDEARQKWEDIVNFCKQNNEPFVDDSFPPVPKSLYYNPEEPREEGEAHWLRPQEITYDIAESRTKWAVFRTTAMPSDITQGVLGNCWLLSALAVLAERPELVEQVMVTREICPQGAYQVRLCKDGRWTTVLVDDLLPCDNRGLLLYSQ</sequence>
<dbReference type="InterPro" id="IPR038765">
    <property type="entry name" value="Papain-like_cys_pep_sf"/>
</dbReference>
<feature type="compositionally biased region" description="Polar residues" evidence="10">
    <location>
        <begin position="645"/>
        <end position="654"/>
    </location>
</feature>
<keyword evidence="6" id="KW-0788">Thiol protease</keyword>
<feature type="non-terminal residue" evidence="14">
    <location>
        <position position="972"/>
    </location>
</feature>
<evidence type="ECO:0000256" key="6">
    <source>
        <dbReference type="ARBA" id="ARBA00022807"/>
    </source>
</evidence>
<organism evidence="13 14">
    <name type="scientific">Limulus polyphemus</name>
    <name type="common">Atlantic horseshoe crab</name>
    <dbReference type="NCBI Taxonomy" id="6850"/>
    <lineage>
        <taxon>Eukaryota</taxon>
        <taxon>Metazoa</taxon>
        <taxon>Ecdysozoa</taxon>
        <taxon>Arthropoda</taxon>
        <taxon>Chelicerata</taxon>
        <taxon>Merostomata</taxon>
        <taxon>Xiphosura</taxon>
        <taxon>Limulidae</taxon>
        <taxon>Limulus</taxon>
    </lineage>
</organism>
<feature type="compositionally biased region" description="Polar residues" evidence="10">
    <location>
        <begin position="69"/>
        <end position="85"/>
    </location>
</feature>
<evidence type="ECO:0000256" key="2">
    <source>
        <dbReference type="ARBA" id="ARBA00022670"/>
    </source>
</evidence>
<keyword evidence="5" id="KW-0378">Hydrolase</keyword>
<name>A0ABM1BYQ8_LIMPO</name>
<feature type="domain" description="Calpain catalytic" evidence="12">
    <location>
        <begin position="845"/>
        <end position="972"/>
    </location>
</feature>
<dbReference type="RefSeq" id="XP_013791210.1">
    <property type="nucleotide sequence ID" value="XM_013935756.2"/>
</dbReference>
<evidence type="ECO:0000256" key="4">
    <source>
        <dbReference type="ARBA" id="ARBA00022771"/>
    </source>
</evidence>
<dbReference type="InterPro" id="IPR022684">
    <property type="entry name" value="Calpain_cysteine_protease"/>
</dbReference>
<dbReference type="SMART" id="SM00547">
    <property type="entry name" value="ZnF_RBZ"/>
    <property type="match status" value="7"/>
</dbReference>
<keyword evidence="7" id="KW-0862">Zinc</keyword>
<evidence type="ECO:0000313" key="13">
    <source>
        <dbReference type="Proteomes" id="UP000694941"/>
    </source>
</evidence>
<dbReference type="InterPro" id="IPR036443">
    <property type="entry name" value="Znf_RanBP2_sf"/>
</dbReference>
<evidence type="ECO:0000256" key="3">
    <source>
        <dbReference type="ARBA" id="ARBA00022723"/>
    </source>
</evidence>
<dbReference type="Gene3D" id="2.30.30.380">
    <property type="entry name" value="Zn-finger domain of Sec23/24"/>
    <property type="match status" value="3"/>
</dbReference>
<evidence type="ECO:0000313" key="14">
    <source>
        <dbReference type="RefSeq" id="XP_013791210.1"/>
    </source>
</evidence>
<dbReference type="PROSITE" id="PS50203">
    <property type="entry name" value="CALPAIN_CAT"/>
    <property type="match status" value="1"/>
</dbReference>
<dbReference type="PROSITE" id="PS01358">
    <property type="entry name" value="ZF_RANBP2_1"/>
    <property type="match status" value="7"/>
</dbReference>
<keyword evidence="2" id="KW-0645">Protease</keyword>
<keyword evidence="13" id="KW-1185">Reference proteome</keyword>
<feature type="compositionally biased region" description="Low complexity" evidence="10">
    <location>
        <begin position="633"/>
        <end position="644"/>
    </location>
</feature>
<evidence type="ECO:0000259" key="11">
    <source>
        <dbReference type="PROSITE" id="PS50199"/>
    </source>
</evidence>
<dbReference type="SUPFAM" id="SSF90209">
    <property type="entry name" value="Ran binding protein zinc finger-like"/>
    <property type="match status" value="3"/>
</dbReference>
<feature type="domain" description="RanBP2-type" evidence="11">
    <location>
        <begin position="4"/>
        <end position="35"/>
    </location>
</feature>
<comment type="caution">
    <text evidence="8">Lacks conserved residue(s) required for the propagation of feature annotation.</text>
</comment>
<feature type="domain" description="RanBP2-type" evidence="11">
    <location>
        <begin position="401"/>
        <end position="430"/>
    </location>
</feature>
<dbReference type="Proteomes" id="UP000694941">
    <property type="component" value="Unplaced"/>
</dbReference>
<comment type="similarity">
    <text evidence="1">Belongs to the peptidase C2 family.</text>
</comment>
<dbReference type="Pfam" id="PF00648">
    <property type="entry name" value="Peptidase_C2"/>
    <property type="match status" value="1"/>
</dbReference>
<reference evidence="14" key="1">
    <citation type="submission" date="2025-08" db="UniProtKB">
        <authorList>
            <consortium name="RefSeq"/>
        </authorList>
    </citation>
    <scope>IDENTIFICATION</scope>
    <source>
        <tissue evidence="14">Muscle</tissue>
    </source>
</reference>
<evidence type="ECO:0000256" key="5">
    <source>
        <dbReference type="ARBA" id="ARBA00022801"/>
    </source>
</evidence>
<evidence type="ECO:0000256" key="1">
    <source>
        <dbReference type="ARBA" id="ARBA00007623"/>
    </source>
</evidence>
<proteinExistence type="inferred from homology"/>
<dbReference type="PANTHER" id="PTHR10183:SF382">
    <property type="entry name" value="CALPAIN-15"/>
    <property type="match status" value="1"/>
</dbReference>
<dbReference type="PANTHER" id="PTHR10183">
    <property type="entry name" value="CALPAIN"/>
    <property type="match status" value="1"/>
</dbReference>
<dbReference type="InterPro" id="IPR000169">
    <property type="entry name" value="Pept_cys_AS"/>
</dbReference>
<keyword evidence="4 9" id="KW-0863">Zinc-finger</keyword>
<evidence type="ECO:0000259" key="12">
    <source>
        <dbReference type="PROSITE" id="PS50203"/>
    </source>
</evidence>